<evidence type="ECO:0000313" key="2">
    <source>
        <dbReference type="EMBL" id="MBA0781760.1"/>
    </source>
</evidence>
<evidence type="ECO:0000313" key="3">
    <source>
        <dbReference type="Proteomes" id="UP000593568"/>
    </source>
</evidence>
<dbReference type="Proteomes" id="UP000593568">
    <property type="component" value="Unassembled WGS sequence"/>
</dbReference>
<keyword evidence="3" id="KW-1185">Reference proteome</keyword>
<accession>A0A7J9F8Z6</accession>
<protein>
    <recommendedName>
        <fullName evidence="1">Zinc knuckle CX2CX4HX4C domain-containing protein</fullName>
    </recommendedName>
</protein>
<dbReference type="InterPro" id="IPR025836">
    <property type="entry name" value="Zn_knuckle_CX2CX4HX4C"/>
</dbReference>
<evidence type="ECO:0000259" key="1">
    <source>
        <dbReference type="Pfam" id="PF14392"/>
    </source>
</evidence>
<proteinExistence type="predicted"/>
<dbReference type="Pfam" id="PF14392">
    <property type="entry name" value="zf-CCHC_4"/>
    <property type="match status" value="1"/>
</dbReference>
<organism evidence="2 3">
    <name type="scientific">Gossypium trilobum</name>
    <dbReference type="NCBI Taxonomy" id="34281"/>
    <lineage>
        <taxon>Eukaryota</taxon>
        <taxon>Viridiplantae</taxon>
        <taxon>Streptophyta</taxon>
        <taxon>Embryophyta</taxon>
        <taxon>Tracheophyta</taxon>
        <taxon>Spermatophyta</taxon>
        <taxon>Magnoliopsida</taxon>
        <taxon>eudicotyledons</taxon>
        <taxon>Gunneridae</taxon>
        <taxon>Pentapetalae</taxon>
        <taxon>rosids</taxon>
        <taxon>malvids</taxon>
        <taxon>Malvales</taxon>
        <taxon>Malvaceae</taxon>
        <taxon>Malvoideae</taxon>
        <taxon>Gossypium</taxon>
    </lineage>
</organism>
<dbReference type="EMBL" id="JABEZW010000012">
    <property type="protein sequence ID" value="MBA0781760.1"/>
    <property type="molecule type" value="Genomic_DNA"/>
</dbReference>
<reference evidence="2 3" key="1">
    <citation type="journal article" date="2019" name="Genome Biol. Evol.">
        <title>Insights into the evolution of the New World diploid cottons (Gossypium, subgenus Houzingenia) based on genome sequencing.</title>
        <authorList>
            <person name="Grover C.E."/>
            <person name="Arick M.A. 2nd"/>
            <person name="Thrash A."/>
            <person name="Conover J.L."/>
            <person name="Sanders W.S."/>
            <person name="Peterson D.G."/>
            <person name="Frelichowski J.E."/>
            <person name="Scheffler J.A."/>
            <person name="Scheffler B.E."/>
            <person name="Wendel J.F."/>
        </authorList>
    </citation>
    <scope>NUCLEOTIDE SEQUENCE [LARGE SCALE GENOMIC DNA]</scope>
    <source>
        <strain evidence="2">8</strain>
        <tissue evidence="2">Leaf</tissue>
    </source>
</reference>
<gene>
    <name evidence="2" type="ORF">Gotri_002650</name>
</gene>
<dbReference type="AlphaFoldDB" id="A0A7J9F8Z6"/>
<comment type="caution">
    <text evidence="2">The sequence shown here is derived from an EMBL/GenBank/DDBJ whole genome shotgun (WGS) entry which is preliminary data.</text>
</comment>
<name>A0A7J9F8Z6_9ROSI</name>
<feature type="domain" description="Zinc knuckle CX2CX4HX4C" evidence="1">
    <location>
        <begin position="134"/>
        <end position="169"/>
    </location>
</feature>
<sequence length="171" mass="20158">MENKFADLSLEDDEMKFYWFETTVALNRWCRICVWWDAFSQQVLFIPSHEKYIGKLMAPSEKSSDLRSGGKEILVQVGEDLVKVPLRFFNHLLVFHRLQPTAKQLGDFFGEFLEYDSKSLSTSLRSFMLIRVLLDVRRPLKRRKRIMCMSGSYTYVTFKYERLTLFVTVGG</sequence>